<accession>A0A899G6J9</accession>
<feature type="signal peptide" evidence="2">
    <location>
        <begin position="1"/>
        <end position="16"/>
    </location>
</feature>
<sequence>MRLSLALIWVCVYAGCEFPLYKPETTFKSDVVAQFLIEKMIADLSGERIRTEIVSSHCGGTWIMYLKVILVIFVVFLVR</sequence>
<keyword evidence="2" id="KW-0732">Signal</keyword>
<dbReference type="EMBL" id="CP054532">
    <property type="protein sequence ID" value="QSL64207.1"/>
    <property type="molecule type" value="Genomic_DNA"/>
</dbReference>
<name>A0A899G6J9_9ASCO</name>
<feature type="chain" id="PRO_5034282311" evidence="2">
    <location>
        <begin position="17"/>
        <end position="79"/>
    </location>
</feature>
<reference evidence="3" key="1">
    <citation type="submission" date="2020-06" db="EMBL/GenBank/DDBJ databases">
        <title>Genomes of multiple members of Pneumocystis genus reveal paths to human pathogen Pneumocystis jirovecii.</title>
        <authorList>
            <person name="Cisse O.H."/>
            <person name="Ma L."/>
            <person name="Dekker J."/>
            <person name="Khil P."/>
            <person name="Jo J."/>
            <person name="Brenchley J."/>
            <person name="Blair R."/>
            <person name="Pahar B."/>
            <person name="Chabe M."/>
            <person name="Van Rompay K.A."/>
            <person name="Keesler R."/>
            <person name="Sukura A."/>
            <person name="Hirsch V."/>
            <person name="Kutty G."/>
            <person name="Liu Y."/>
            <person name="Peng L."/>
            <person name="Chen J."/>
            <person name="Song J."/>
            <person name="Weissenbacher-Lang C."/>
            <person name="Xu J."/>
            <person name="Upham N.S."/>
            <person name="Stajich J.E."/>
            <person name="Cuomo C.A."/>
            <person name="Cushion M.T."/>
            <person name="Kovacs J.A."/>
        </authorList>
    </citation>
    <scope>NUCLEOTIDE SEQUENCE</scope>
    <source>
        <strain evidence="3">2A</strain>
    </source>
</reference>
<proteinExistence type="predicted"/>
<dbReference type="OrthoDB" id="44061at2759"/>
<dbReference type="Proteomes" id="UP000663699">
    <property type="component" value="Chromosome 1"/>
</dbReference>
<evidence type="ECO:0000313" key="3">
    <source>
        <dbReference type="EMBL" id="QSL64207.1"/>
    </source>
</evidence>
<evidence type="ECO:0000256" key="1">
    <source>
        <dbReference type="SAM" id="Phobius"/>
    </source>
</evidence>
<feature type="transmembrane region" description="Helical" evidence="1">
    <location>
        <begin position="62"/>
        <end position="78"/>
    </location>
</feature>
<keyword evidence="4" id="KW-1185">Reference proteome</keyword>
<protein>
    <submittedName>
        <fullName evidence="3">Uncharacterized protein</fullName>
    </submittedName>
</protein>
<gene>
    <name evidence="3" type="ORF">MERGE_000362</name>
</gene>
<keyword evidence="1" id="KW-0472">Membrane</keyword>
<organism evidence="3 4">
    <name type="scientific">Pneumocystis wakefieldiae</name>
    <dbReference type="NCBI Taxonomy" id="38082"/>
    <lineage>
        <taxon>Eukaryota</taxon>
        <taxon>Fungi</taxon>
        <taxon>Dikarya</taxon>
        <taxon>Ascomycota</taxon>
        <taxon>Taphrinomycotina</taxon>
        <taxon>Pneumocystomycetes</taxon>
        <taxon>Pneumocystaceae</taxon>
        <taxon>Pneumocystis</taxon>
    </lineage>
</organism>
<dbReference type="AlphaFoldDB" id="A0A899G6J9"/>
<keyword evidence="1" id="KW-0812">Transmembrane</keyword>
<evidence type="ECO:0000313" key="4">
    <source>
        <dbReference type="Proteomes" id="UP000663699"/>
    </source>
</evidence>
<keyword evidence="1" id="KW-1133">Transmembrane helix</keyword>
<evidence type="ECO:0000256" key="2">
    <source>
        <dbReference type="SAM" id="SignalP"/>
    </source>
</evidence>